<dbReference type="GO" id="GO:0032259">
    <property type="term" value="P:methylation"/>
    <property type="evidence" value="ECO:0007669"/>
    <property type="project" value="UniProtKB-KW"/>
</dbReference>
<dbReference type="InterPro" id="IPR034474">
    <property type="entry name" value="Methyltransferase_Class_D"/>
</dbReference>
<organism evidence="1">
    <name type="scientific">Candidatus Methanogaster sp. ANME-2c ERB4</name>
    <dbReference type="NCBI Taxonomy" id="2759911"/>
    <lineage>
        <taxon>Archaea</taxon>
        <taxon>Methanobacteriati</taxon>
        <taxon>Methanobacteriota</taxon>
        <taxon>Stenosarchaea group</taxon>
        <taxon>Methanomicrobia</taxon>
        <taxon>Methanosarcinales</taxon>
        <taxon>ANME-2 cluster</taxon>
        <taxon>Candidatus Methanogasteraceae</taxon>
        <taxon>Candidatus Methanogaster</taxon>
    </lineage>
</organism>
<protein>
    <submittedName>
        <fullName evidence="1">7,8-dihydro-6-hydroxymethylpterin dimethyltransferase</fullName>
        <ecNumber evidence="1">2.1.1.-</ecNumber>
    </submittedName>
</protein>
<reference evidence="1" key="1">
    <citation type="submission" date="2020-06" db="EMBL/GenBank/DDBJ databases">
        <title>Unique genomic features of the anaerobic methanotrophic archaea.</title>
        <authorList>
            <person name="Chadwick G.L."/>
            <person name="Skennerton C.T."/>
            <person name="Laso-Perez R."/>
            <person name="Leu A.O."/>
            <person name="Speth D.R."/>
            <person name="Yu H."/>
            <person name="Morgan-Lang C."/>
            <person name="Hatzenpichler R."/>
            <person name="Goudeau D."/>
            <person name="Malmstrom R."/>
            <person name="Brazelton W.J."/>
            <person name="Woyke T."/>
            <person name="Hallam S.J."/>
            <person name="Tyson G.W."/>
            <person name="Wegener G."/>
            <person name="Boetius A."/>
            <person name="Orphan V."/>
        </authorList>
    </citation>
    <scope>NUCLEOTIDE SEQUENCE</scope>
</reference>
<name>A0A7G9YE53_9EURY</name>
<dbReference type="EC" id="2.1.1.-" evidence="1"/>
<dbReference type="PANTHER" id="PTHR43306">
    <property type="entry name" value="7,8-DIHYDRO-6-HYDROXYMETHYLPTERIN DIMETHYLTRANSFERASE"/>
    <property type="match status" value="1"/>
</dbReference>
<proteinExistence type="predicted"/>
<keyword evidence="1" id="KW-0489">Methyltransferase</keyword>
<accession>A0A7G9YE53</accession>
<dbReference type="PANTHER" id="PTHR43306:SF1">
    <property type="entry name" value="7,8-DIHYDRO-6-HYDROXYMETHYLPTERIN DIMETHYLTRANSFERASE"/>
    <property type="match status" value="1"/>
</dbReference>
<dbReference type="AlphaFoldDB" id="A0A7G9YE53"/>
<gene>
    <name evidence="1" type="ORF">KHPGFHKG_00002</name>
</gene>
<sequence>MPTLIRGVNDDQIGDIIRFASHNLDVVKGVNMQPVSFAGRINQEDREKWRFTIPDAFKCIEEQTDGEITRDDLYPVPCVVPISNFAEVKKGMPQVKFTMHPHCGAETYIYVENGKYIPHVCSVKQPSPPLTVPV</sequence>
<dbReference type="GO" id="GO:0008168">
    <property type="term" value="F:methyltransferase activity"/>
    <property type="evidence" value="ECO:0007669"/>
    <property type="project" value="UniProtKB-KW"/>
</dbReference>
<keyword evidence="1" id="KW-0808">Transferase</keyword>
<dbReference type="EMBL" id="MT631182">
    <property type="protein sequence ID" value="QNO46287.1"/>
    <property type="molecule type" value="Genomic_DNA"/>
</dbReference>
<evidence type="ECO:0000313" key="1">
    <source>
        <dbReference type="EMBL" id="QNO46287.1"/>
    </source>
</evidence>